<dbReference type="Proteomes" id="UP000241158">
    <property type="component" value="Unassembled WGS sequence"/>
</dbReference>
<name>A0A2P7AS64_9HYPH</name>
<dbReference type="EMBL" id="PGGN01000003">
    <property type="protein sequence ID" value="PSH57066.1"/>
    <property type="molecule type" value="Genomic_DNA"/>
</dbReference>
<gene>
    <name evidence="1" type="ORF">CU100_17495</name>
</gene>
<dbReference type="AlphaFoldDB" id="A0A2P7AS64"/>
<proteinExistence type="predicted"/>
<protein>
    <submittedName>
        <fullName evidence="1">Uncharacterized protein</fullName>
    </submittedName>
</protein>
<evidence type="ECO:0000313" key="1">
    <source>
        <dbReference type="EMBL" id="PSH57066.1"/>
    </source>
</evidence>
<accession>A0A2P7AS64</accession>
<reference evidence="2" key="1">
    <citation type="submission" date="2017-11" db="EMBL/GenBank/DDBJ databases">
        <authorList>
            <person name="Kuznetsova I."/>
            <person name="Sazanova A."/>
            <person name="Chirak E."/>
            <person name="Safronova V."/>
            <person name="Willems A."/>
        </authorList>
    </citation>
    <scope>NUCLEOTIDE SEQUENCE [LARGE SCALE GENOMIC DNA]</scope>
    <source>
        <strain evidence="2">PEPV15</strain>
    </source>
</reference>
<keyword evidence="2" id="KW-1185">Reference proteome</keyword>
<comment type="caution">
    <text evidence="1">The sequence shown here is derived from an EMBL/GenBank/DDBJ whole genome shotgun (WGS) entry which is preliminary data.</text>
</comment>
<organism evidence="1 2">
    <name type="scientific">Phyllobacterium endophyticum</name>
    <dbReference type="NCBI Taxonomy" id="1149773"/>
    <lineage>
        <taxon>Bacteria</taxon>
        <taxon>Pseudomonadati</taxon>
        <taxon>Pseudomonadota</taxon>
        <taxon>Alphaproteobacteria</taxon>
        <taxon>Hyphomicrobiales</taxon>
        <taxon>Phyllobacteriaceae</taxon>
        <taxon>Phyllobacterium</taxon>
    </lineage>
</organism>
<sequence>MENLARTIATQRCDRRDDGFEGADKSGCIVSGSTQNSAAAIRKERSITNLISLKEDAWRKMIDPSHEISPIK</sequence>
<evidence type="ECO:0000313" key="2">
    <source>
        <dbReference type="Proteomes" id="UP000241158"/>
    </source>
</evidence>